<feature type="region of interest" description="Disordered" evidence="1">
    <location>
        <begin position="1"/>
        <end position="23"/>
    </location>
</feature>
<reference evidence="3" key="1">
    <citation type="submission" date="2015-02" db="EMBL/GenBank/DDBJ databases">
        <authorList>
            <person name="Gon?alves P."/>
        </authorList>
    </citation>
    <scope>NUCLEOTIDE SEQUENCE [LARGE SCALE GENOMIC DNA]</scope>
</reference>
<evidence type="ECO:0000313" key="2">
    <source>
        <dbReference type="EMBL" id="CEQ40432.1"/>
    </source>
</evidence>
<dbReference type="InterPro" id="IPR053185">
    <property type="entry name" value="SET_domain_protein"/>
</dbReference>
<accession>A0A0D6EK88</accession>
<evidence type="ECO:0000256" key="1">
    <source>
        <dbReference type="SAM" id="MobiDB-lite"/>
    </source>
</evidence>
<dbReference type="SUPFAM" id="SSF82199">
    <property type="entry name" value="SET domain"/>
    <property type="match status" value="1"/>
</dbReference>
<organism evidence="2 3">
    <name type="scientific">Sporidiobolus salmonicolor</name>
    <name type="common">Yeast-like fungus</name>
    <name type="synonym">Sporobolomyces salmonicolor</name>
    <dbReference type="NCBI Taxonomy" id="5005"/>
    <lineage>
        <taxon>Eukaryota</taxon>
        <taxon>Fungi</taxon>
        <taxon>Dikarya</taxon>
        <taxon>Basidiomycota</taxon>
        <taxon>Pucciniomycotina</taxon>
        <taxon>Microbotryomycetes</taxon>
        <taxon>Sporidiobolales</taxon>
        <taxon>Sporidiobolaceae</taxon>
        <taxon>Sporobolomyces</taxon>
    </lineage>
</organism>
<dbReference type="InterPro" id="IPR046341">
    <property type="entry name" value="SET_dom_sf"/>
</dbReference>
<dbReference type="PANTHER" id="PTHR47332">
    <property type="entry name" value="SET DOMAIN-CONTAINING PROTEIN 5"/>
    <property type="match status" value="1"/>
</dbReference>
<name>A0A0D6EK88_SPOSA</name>
<dbReference type="OrthoDB" id="265717at2759"/>
<sequence length="336" mass="36085">MHRLARACRPALARPKVSSKPSPAAPVLRRTFFWSSSSSSVAAGATDLASSPIPQVSSDLLPLLFGVVLANAVSSDDAEPEASPPWKVESKGDKGYGAIAARDIAMGERLIAERPLCIWPQGLSEAQARELFEAMGKQEQDMFMQLARTEGEGPVKQLDEIRARRATNGFAIALPPVPGFSGSKTVAMVFPKIARCFETLRMEVYPICSIPASTEITIEYLPGMITSTSSERRAALRSSFGFDRCLCSVCSAAPAEVAASDARRLEIKHLSEGLRGGRADRKATLGKMERIRTLLEEEGFKGLPAFADPSVSNAYAVYATLYARAQREGTGASLTA</sequence>
<dbReference type="PANTHER" id="PTHR47332:SF4">
    <property type="entry name" value="SET DOMAIN-CONTAINING PROTEIN 5"/>
    <property type="match status" value="1"/>
</dbReference>
<dbReference type="Gene3D" id="2.170.270.10">
    <property type="entry name" value="SET domain"/>
    <property type="match status" value="1"/>
</dbReference>
<dbReference type="AlphaFoldDB" id="A0A0D6EK88"/>
<keyword evidence="3" id="KW-1185">Reference proteome</keyword>
<dbReference type="Proteomes" id="UP000243876">
    <property type="component" value="Unassembled WGS sequence"/>
</dbReference>
<protein>
    <submittedName>
        <fullName evidence="2">SPOSA6832_02078-mRNA-1:cds</fullName>
    </submittedName>
</protein>
<proteinExistence type="predicted"/>
<feature type="compositionally biased region" description="Low complexity" evidence="1">
    <location>
        <begin position="7"/>
        <end position="23"/>
    </location>
</feature>
<dbReference type="EMBL" id="CENE01000006">
    <property type="protein sequence ID" value="CEQ40432.1"/>
    <property type="molecule type" value="Genomic_DNA"/>
</dbReference>
<evidence type="ECO:0000313" key="3">
    <source>
        <dbReference type="Proteomes" id="UP000243876"/>
    </source>
</evidence>
<gene>
    <name evidence="2" type="primary">SPOSA6832_02078</name>
</gene>